<dbReference type="Proteomes" id="UP000036367">
    <property type="component" value="Unassembled WGS sequence"/>
</dbReference>
<reference evidence="1" key="1">
    <citation type="submission" date="2015-05" db="EMBL/GenBank/DDBJ databases">
        <title>Permanent draft genome of Rhodopirellula islandicus K833.</title>
        <authorList>
            <person name="Kizina J."/>
            <person name="Richter M."/>
            <person name="Glockner F.O."/>
            <person name="Harder J."/>
        </authorList>
    </citation>
    <scope>NUCLEOTIDE SEQUENCE [LARGE SCALE GENOMIC DNA]</scope>
    <source>
        <strain evidence="1">K833</strain>
    </source>
</reference>
<dbReference type="AlphaFoldDB" id="A0A0J1BBY0"/>
<name>A0A0J1BBY0_RHOIS</name>
<sequence length="39" mass="4490">MQNDRPPLFRRPVPITIARHGHDALHFLTTPPTTIPLFD</sequence>
<accession>A0A0J1BBY0</accession>
<dbReference type="EMBL" id="LECT01000029">
    <property type="protein sequence ID" value="KLU04155.1"/>
    <property type="molecule type" value="Genomic_DNA"/>
</dbReference>
<organism evidence="1 2">
    <name type="scientific">Rhodopirellula islandica</name>
    <dbReference type="NCBI Taxonomy" id="595434"/>
    <lineage>
        <taxon>Bacteria</taxon>
        <taxon>Pseudomonadati</taxon>
        <taxon>Planctomycetota</taxon>
        <taxon>Planctomycetia</taxon>
        <taxon>Pirellulales</taxon>
        <taxon>Pirellulaceae</taxon>
        <taxon>Rhodopirellula</taxon>
    </lineage>
</organism>
<dbReference type="PATRIC" id="fig|595434.4.peg.3554"/>
<evidence type="ECO:0000313" key="1">
    <source>
        <dbReference type="EMBL" id="KLU04155.1"/>
    </source>
</evidence>
<dbReference type="STRING" id="595434.RISK_003741"/>
<protein>
    <submittedName>
        <fullName evidence="1">Uncharacterized protein</fullName>
    </submittedName>
</protein>
<comment type="caution">
    <text evidence="1">The sequence shown here is derived from an EMBL/GenBank/DDBJ whole genome shotgun (WGS) entry which is preliminary data.</text>
</comment>
<keyword evidence="2" id="KW-1185">Reference proteome</keyword>
<gene>
    <name evidence="1" type="ORF">RISK_003741</name>
</gene>
<proteinExistence type="predicted"/>
<evidence type="ECO:0000313" key="2">
    <source>
        <dbReference type="Proteomes" id="UP000036367"/>
    </source>
</evidence>